<dbReference type="RefSeq" id="WP_011996673.1">
    <property type="nucleotide sequence ID" value="NC_009727.1"/>
</dbReference>
<sequence>MPLHIKMKTNQLNLPKVIAHRGASLSAPENTVAALREAKRLGARWVEFDVRLTRDGQAIIFHDPWLGRTTNGRGMVSKAHYAHIAELDAGNWFNPQFANERVPTFAEYLKEAASLNLGVNIELKATPFHASDLAKQVFQELKEHWPVWLPKPLISSFSLACLRAMREQSDDCLLGYLPNRWRDNWEALLAANQCVSIHLNYKQLTAERIKMIKQTSYYLLAYTVNDSQLATDLLSQGVDAVVSDNPELLK</sequence>
<feature type="domain" description="GP-PDE" evidence="1">
    <location>
        <begin position="15"/>
        <end position="250"/>
    </location>
</feature>
<dbReference type="Gene3D" id="3.20.20.190">
    <property type="entry name" value="Phosphatidylinositol (PI) phosphodiesterase"/>
    <property type="match status" value="1"/>
</dbReference>
<name>A9KC61_COXBN</name>
<dbReference type="Pfam" id="PF03009">
    <property type="entry name" value="GDPD"/>
    <property type="match status" value="1"/>
</dbReference>
<dbReference type="HOGENOM" id="CLU_030006_3_2_6"/>
<dbReference type="GO" id="GO:0008889">
    <property type="term" value="F:glycerophosphodiester phosphodiesterase activity"/>
    <property type="evidence" value="ECO:0007669"/>
    <property type="project" value="UniProtKB-EC"/>
</dbReference>
<dbReference type="InterPro" id="IPR017946">
    <property type="entry name" value="PLC-like_Pdiesterase_TIM-brl"/>
</dbReference>
<dbReference type="PANTHER" id="PTHR46211:SF1">
    <property type="entry name" value="GLYCEROPHOSPHODIESTER PHOSPHODIESTERASE, CYTOPLASMIC"/>
    <property type="match status" value="1"/>
</dbReference>
<dbReference type="InterPro" id="IPR030395">
    <property type="entry name" value="GP_PDE_dom"/>
</dbReference>
<accession>A9KC61</accession>
<dbReference type="CDD" id="cd08562">
    <property type="entry name" value="GDPD_EcUgpQ_like"/>
    <property type="match status" value="1"/>
</dbReference>
<dbReference type="GO" id="GO:0006629">
    <property type="term" value="P:lipid metabolic process"/>
    <property type="evidence" value="ECO:0007669"/>
    <property type="project" value="InterPro"/>
</dbReference>
<evidence type="ECO:0000259" key="1">
    <source>
        <dbReference type="PROSITE" id="PS51704"/>
    </source>
</evidence>
<gene>
    <name evidence="2" type="ordered locus">CBUD_0653</name>
</gene>
<protein>
    <submittedName>
        <fullName evidence="2">Glycerophosphoryl diester phosphodiesterase</fullName>
        <ecNumber evidence="2">3.1.4.46</ecNumber>
    </submittedName>
</protein>
<organism evidence="2 3">
    <name type="scientific">Coxiella burnetii (strain Dugway 5J108-111)</name>
    <dbReference type="NCBI Taxonomy" id="434922"/>
    <lineage>
        <taxon>Bacteria</taxon>
        <taxon>Pseudomonadati</taxon>
        <taxon>Pseudomonadota</taxon>
        <taxon>Gammaproteobacteria</taxon>
        <taxon>Legionellales</taxon>
        <taxon>Coxiellaceae</taxon>
        <taxon>Coxiella</taxon>
    </lineage>
</organism>
<evidence type="ECO:0000313" key="3">
    <source>
        <dbReference type="Proteomes" id="UP000008555"/>
    </source>
</evidence>
<dbReference type="Proteomes" id="UP000008555">
    <property type="component" value="Chromosome"/>
</dbReference>
<proteinExistence type="predicted"/>
<dbReference type="KEGG" id="cbd:CBUD_0653"/>
<dbReference type="FunFam" id="3.20.20.190:FF:000036">
    <property type="entry name" value="Glycerophosphodiester phosphodiesterase, cytosolic"/>
    <property type="match status" value="1"/>
</dbReference>
<evidence type="ECO:0000313" key="2">
    <source>
        <dbReference type="EMBL" id="ABS77425.2"/>
    </source>
</evidence>
<reference evidence="2 3" key="1">
    <citation type="journal article" date="2009" name="Infect. Immun.">
        <title>Comparative genomics reveal extensive transposon-mediated genomic plasticity and diversity among potential effector proteins within the genus Coxiella.</title>
        <authorList>
            <person name="Beare P.A."/>
            <person name="Unsworth N."/>
            <person name="Andoh M."/>
            <person name="Voth D.E."/>
            <person name="Omsland A."/>
            <person name="Gilk S.D."/>
            <person name="Williams K.P."/>
            <person name="Sobral B.W."/>
            <person name="Kupko J.J.III."/>
            <person name="Porcella S.F."/>
            <person name="Samuel J.E."/>
            <person name="Heinzen R.A."/>
        </authorList>
    </citation>
    <scope>NUCLEOTIDE SEQUENCE [LARGE SCALE GENOMIC DNA]</scope>
    <source>
        <strain evidence="2 3">Dugway 5J108-111</strain>
    </source>
</reference>
<dbReference type="SUPFAM" id="SSF51695">
    <property type="entry name" value="PLC-like phosphodiesterases"/>
    <property type="match status" value="1"/>
</dbReference>
<dbReference type="PROSITE" id="PS51704">
    <property type="entry name" value="GP_PDE"/>
    <property type="match status" value="1"/>
</dbReference>
<dbReference type="PANTHER" id="PTHR46211">
    <property type="entry name" value="GLYCEROPHOSPHORYL DIESTER PHOSPHODIESTERASE"/>
    <property type="match status" value="1"/>
</dbReference>
<keyword evidence="2" id="KW-0378">Hydrolase</keyword>
<dbReference type="AlphaFoldDB" id="A9KC61"/>
<dbReference type="EMBL" id="CP000733">
    <property type="protein sequence ID" value="ABS77425.2"/>
    <property type="molecule type" value="Genomic_DNA"/>
</dbReference>
<dbReference type="EC" id="3.1.4.46" evidence="2"/>